<gene>
    <name evidence="1" type="ORF">SAMN05660236_3816</name>
</gene>
<dbReference type="Proteomes" id="UP000190961">
    <property type="component" value="Unassembled WGS sequence"/>
</dbReference>
<name>A0A1T5LSE4_9BACT</name>
<accession>A0A1T5LSE4</accession>
<dbReference type="AlphaFoldDB" id="A0A1T5LSE4"/>
<dbReference type="OrthoDB" id="5187906at2"/>
<organism evidence="1 2">
    <name type="scientific">Ohtaekwangia koreensis</name>
    <dbReference type="NCBI Taxonomy" id="688867"/>
    <lineage>
        <taxon>Bacteria</taxon>
        <taxon>Pseudomonadati</taxon>
        <taxon>Bacteroidota</taxon>
        <taxon>Cytophagia</taxon>
        <taxon>Cytophagales</taxon>
        <taxon>Fulvivirgaceae</taxon>
        <taxon>Ohtaekwangia</taxon>
    </lineage>
</organism>
<protein>
    <submittedName>
        <fullName evidence="1">Uncharacterized protein containing a Zn-ribbon</fullName>
    </submittedName>
</protein>
<keyword evidence="2" id="KW-1185">Reference proteome</keyword>
<sequence>MSEIIKKVCIECGTPIKGRIDKKFCSDQCRSAYNNKLNSDDTNYMRNVNNILRRNRRILIDLNPDGKSRVSREKLNAKGFDFNLFTSIYKTRDGAQYFYCYEHGYLPIEKDYFLLVVKKDY</sequence>
<reference evidence="1 2" key="1">
    <citation type="submission" date="2017-02" db="EMBL/GenBank/DDBJ databases">
        <authorList>
            <person name="Peterson S.W."/>
        </authorList>
    </citation>
    <scope>NUCLEOTIDE SEQUENCE [LARGE SCALE GENOMIC DNA]</scope>
    <source>
        <strain evidence="1 2">DSM 25262</strain>
    </source>
</reference>
<evidence type="ECO:0000313" key="1">
    <source>
        <dbReference type="EMBL" id="SKC78804.1"/>
    </source>
</evidence>
<dbReference type="STRING" id="688867.SAMN05660236_3816"/>
<dbReference type="EMBL" id="FUZU01000002">
    <property type="protein sequence ID" value="SKC78804.1"/>
    <property type="molecule type" value="Genomic_DNA"/>
</dbReference>
<evidence type="ECO:0000313" key="2">
    <source>
        <dbReference type="Proteomes" id="UP000190961"/>
    </source>
</evidence>
<dbReference type="RefSeq" id="WP_143785818.1">
    <property type="nucleotide sequence ID" value="NZ_FUZU01000002.1"/>
</dbReference>
<proteinExistence type="predicted"/>